<reference evidence="3 4" key="2">
    <citation type="journal article" date="2011" name="PLoS Genet.">
        <title>Caenorhabditis briggsae recombinant inbred line genotypes reveal inter-strain incompatibility and the evolution of recombination.</title>
        <authorList>
            <person name="Ross J.A."/>
            <person name="Koboldt D.C."/>
            <person name="Staisch J.E."/>
            <person name="Chamberlin H.M."/>
            <person name="Gupta B.P."/>
            <person name="Miller R.D."/>
            <person name="Baird S.E."/>
            <person name="Haag E.S."/>
        </authorList>
    </citation>
    <scope>NUCLEOTIDE SEQUENCE [LARGE SCALE GENOMIC DNA]</scope>
    <source>
        <strain evidence="3 4">AF16</strain>
    </source>
</reference>
<dbReference type="Proteomes" id="UP000008549">
    <property type="component" value="Unassembled WGS sequence"/>
</dbReference>
<sequence>MASFEKQILKNKDNLLTFEATVAEIQVKLPQRQKNIDEILKSLNEKRQEVLQIQHEMAGFRLKRTENSIKTKLEKTKKKLDDMKKKKIVQDKKIARLRADISKSEKSFDKVEEEIHKEIQRQMENESKKEEIERRIKIFEVEESGITDEFQKLLISLRSEGRGKTSEKRIGELEVLMSKGSKYLEVLDQKIQNLKSMNLGKLGNSEINLQVPSAKRSTKGSTAPSRRRSKSQDPEKYNEKSRRLEDLKRQIIQLRRESEALHMSKFRLIEEKESLQKTADECQRDADRAAQNLRNAENLRISELNRQEKKLQPSIIIESKDEKREKEYLEKKEKLYEKIKQLERSTDEQKEELQRIQRRSDFLKRQLKSYNEKDLVRFENEKTEKGAEIRNMKRKWHDQIMTLNALNKKLQQRVLQREAAMTKANSVVPLTTNIRDERNREIEELQKEIQKTKLNI</sequence>
<feature type="compositionally biased region" description="Basic and acidic residues" evidence="2">
    <location>
        <begin position="230"/>
        <end position="242"/>
    </location>
</feature>
<keyword evidence="1" id="KW-0175">Coiled coil</keyword>
<feature type="coiled-coil region" evidence="1">
    <location>
        <begin position="325"/>
        <end position="395"/>
    </location>
</feature>
<protein>
    <submittedName>
        <fullName evidence="3">Protein CBG03752</fullName>
    </submittedName>
</protein>
<proteinExistence type="predicted"/>
<dbReference type="RefSeq" id="XP_002639205.1">
    <property type="nucleotide sequence ID" value="XM_002639159.1"/>
</dbReference>
<dbReference type="CTD" id="8581199"/>
<dbReference type="InParanoid" id="A8WWM5"/>
<evidence type="ECO:0000313" key="3">
    <source>
        <dbReference type="EMBL" id="CAP24592.1"/>
    </source>
</evidence>
<dbReference type="STRING" id="6238.A8WWM5"/>
<feature type="coiled-coil region" evidence="1">
    <location>
        <begin position="36"/>
        <end position="114"/>
    </location>
</feature>
<reference evidence="3 4" key="1">
    <citation type="journal article" date="2003" name="PLoS Biol.">
        <title>The genome sequence of Caenorhabditis briggsae: a platform for comparative genomics.</title>
        <authorList>
            <person name="Stein L.D."/>
            <person name="Bao Z."/>
            <person name="Blasiar D."/>
            <person name="Blumenthal T."/>
            <person name="Brent M.R."/>
            <person name="Chen N."/>
            <person name="Chinwalla A."/>
            <person name="Clarke L."/>
            <person name="Clee C."/>
            <person name="Coghlan A."/>
            <person name="Coulson A."/>
            <person name="D'Eustachio P."/>
            <person name="Fitch D.H."/>
            <person name="Fulton L.A."/>
            <person name="Fulton R.E."/>
            <person name="Griffiths-Jones S."/>
            <person name="Harris T.W."/>
            <person name="Hillier L.W."/>
            <person name="Kamath R."/>
            <person name="Kuwabara P.E."/>
            <person name="Mardis E.R."/>
            <person name="Marra M.A."/>
            <person name="Miner T.L."/>
            <person name="Minx P."/>
            <person name="Mullikin J.C."/>
            <person name="Plumb R.W."/>
            <person name="Rogers J."/>
            <person name="Schein J.E."/>
            <person name="Sohrmann M."/>
            <person name="Spieth J."/>
            <person name="Stajich J.E."/>
            <person name="Wei C."/>
            <person name="Willey D."/>
            <person name="Wilson R.K."/>
            <person name="Durbin R."/>
            <person name="Waterston R.H."/>
        </authorList>
    </citation>
    <scope>NUCLEOTIDE SEQUENCE [LARGE SCALE GENOMIC DNA]</scope>
    <source>
        <strain evidence="3 4">AF16</strain>
    </source>
</reference>
<name>A8WWM5_CAEBR</name>
<dbReference type="EMBL" id="HE600981">
    <property type="protein sequence ID" value="CAP24592.1"/>
    <property type="molecule type" value="Genomic_DNA"/>
</dbReference>
<feature type="region of interest" description="Disordered" evidence="2">
    <location>
        <begin position="208"/>
        <end position="242"/>
    </location>
</feature>
<dbReference type="eggNOG" id="ENOG502TH5E">
    <property type="taxonomic scope" value="Eukaryota"/>
</dbReference>
<organism evidence="3 4">
    <name type="scientific">Caenorhabditis briggsae</name>
    <dbReference type="NCBI Taxonomy" id="6238"/>
    <lineage>
        <taxon>Eukaryota</taxon>
        <taxon>Metazoa</taxon>
        <taxon>Ecdysozoa</taxon>
        <taxon>Nematoda</taxon>
        <taxon>Chromadorea</taxon>
        <taxon>Rhabditida</taxon>
        <taxon>Rhabditina</taxon>
        <taxon>Rhabditomorpha</taxon>
        <taxon>Rhabditoidea</taxon>
        <taxon>Rhabditidae</taxon>
        <taxon>Peloderinae</taxon>
        <taxon>Caenorhabditis</taxon>
    </lineage>
</organism>
<evidence type="ECO:0000256" key="1">
    <source>
        <dbReference type="SAM" id="Coils"/>
    </source>
</evidence>
<evidence type="ECO:0000313" key="4">
    <source>
        <dbReference type="Proteomes" id="UP000008549"/>
    </source>
</evidence>
<dbReference type="KEGG" id="cbr:CBG_03752"/>
<keyword evidence="4" id="KW-1185">Reference proteome</keyword>
<gene>
    <name evidence="3 5" type="ORF">CBG03752</name>
    <name evidence="3" type="ORF">CBG_03752</name>
</gene>
<dbReference type="GeneID" id="8581199"/>
<accession>A8WWM5</accession>
<dbReference type="AlphaFoldDB" id="A8WWM5"/>
<evidence type="ECO:0000256" key="2">
    <source>
        <dbReference type="SAM" id="MobiDB-lite"/>
    </source>
</evidence>
<dbReference type="OMA" id="SSSECHC"/>
<dbReference type="HOGENOM" id="CLU_029885_0_0_1"/>
<dbReference type="WormBase" id="CBG03752">
    <property type="protein sequence ID" value="CBP43808"/>
    <property type="gene ID" value="WBGene00026546"/>
</dbReference>
<evidence type="ECO:0000313" key="5">
    <source>
        <dbReference type="WormBase" id="CBG03752"/>
    </source>
</evidence>